<feature type="transmembrane region" description="Helical" evidence="2">
    <location>
        <begin position="230"/>
        <end position="248"/>
    </location>
</feature>
<evidence type="ECO:0000313" key="3">
    <source>
        <dbReference type="EMBL" id="OUM34738.1"/>
    </source>
</evidence>
<dbReference type="RefSeq" id="WP_140388042.1">
    <property type="nucleotide sequence ID" value="NZ_NFSB01000069.1"/>
</dbReference>
<feature type="transmembrane region" description="Helical" evidence="2">
    <location>
        <begin position="260"/>
        <end position="278"/>
    </location>
</feature>
<protein>
    <submittedName>
        <fullName evidence="3">Uncharacterized protein</fullName>
    </submittedName>
</protein>
<evidence type="ECO:0000256" key="2">
    <source>
        <dbReference type="SAM" id="Phobius"/>
    </source>
</evidence>
<accession>A0A1Y3L997</accession>
<keyword evidence="2" id="KW-0472">Membrane</keyword>
<dbReference type="AlphaFoldDB" id="A0A1Y3L997"/>
<name>A0A1Y3L997_PSEPU</name>
<feature type="coiled-coil region" evidence="1">
    <location>
        <begin position="113"/>
        <end position="172"/>
    </location>
</feature>
<keyword evidence="2" id="KW-0812">Transmembrane</keyword>
<evidence type="ECO:0000313" key="4">
    <source>
        <dbReference type="Proteomes" id="UP000196082"/>
    </source>
</evidence>
<gene>
    <name evidence="3" type="ORF">B8W72_09755</name>
</gene>
<organism evidence="3 4">
    <name type="scientific">Pseudomonas putida</name>
    <name type="common">Arthrobacter siderocapsulatus</name>
    <dbReference type="NCBI Taxonomy" id="303"/>
    <lineage>
        <taxon>Bacteria</taxon>
        <taxon>Pseudomonadati</taxon>
        <taxon>Pseudomonadota</taxon>
        <taxon>Gammaproteobacteria</taxon>
        <taxon>Pseudomonadales</taxon>
        <taxon>Pseudomonadaceae</taxon>
        <taxon>Pseudomonas</taxon>
    </lineage>
</organism>
<dbReference type="Proteomes" id="UP000196082">
    <property type="component" value="Unassembled WGS sequence"/>
</dbReference>
<comment type="caution">
    <text evidence="3">The sequence shown here is derived from an EMBL/GenBank/DDBJ whole genome shotgun (WGS) entry which is preliminary data.</text>
</comment>
<keyword evidence="2" id="KW-1133">Transmembrane helix</keyword>
<dbReference type="EMBL" id="NFSB01000069">
    <property type="protein sequence ID" value="OUM34738.1"/>
    <property type="molecule type" value="Genomic_DNA"/>
</dbReference>
<proteinExistence type="predicted"/>
<sequence>MDNILIPLIKQAQRLFTTFEKTKPILINEDLPDSFFLALNNLEENCKSLNFTAQESSVNQSFEELLKIALNTKELATGISSHFARSGRATPQEIEELATKSSALSIAVKSAELDYLKNEITSLSSELATVKKELREASAEHSNQILLTTKEIASTRTQLSDIEQEISALRRMTGNEMQNVLNTTQETLSYLSEKRKEIDGLLEDSASRVIAVDYQKSAAVEKKAADNFRYGAIVCMILICIMLTEITINTLSSDFEWQRTLIRISLVFLFSVPAAYLARESAKHREQQYHFQQTSLDTKAIAPFISSLPDEEQHKIKSAVATKLFAGRDFSKFGSDPFPINIQELLIEISKKIDLSERNSKKTNS</sequence>
<evidence type="ECO:0000256" key="1">
    <source>
        <dbReference type="SAM" id="Coils"/>
    </source>
</evidence>
<reference evidence="3 4" key="1">
    <citation type="submission" date="2017-05" db="EMBL/GenBank/DDBJ databases">
        <title>Whole genome sequence of Pseudomonas putida isolate 1312 commercialized as a biostimulant.</title>
        <authorList>
            <person name="Crovadore J."/>
            <person name="Blanc P."/>
            <person name="Chablais R."/>
            <person name="Cochard B."/>
            <person name="Grizard D."/>
            <person name="Lefort F."/>
        </authorList>
    </citation>
    <scope>NUCLEOTIDE SEQUENCE [LARGE SCALE GENOMIC DNA]</scope>
    <source>
        <strain evidence="3 4">1312</strain>
    </source>
</reference>
<keyword evidence="1" id="KW-0175">Coiled coil</keyword>